<comment type="subcellular location">
    <subcellularLocation>
        <location evidence="1">Cell membrane</location>
        <topology evidence="1">Multi-pass membrane protein</topology>
    </subcellularLocation>
</comment>
<name>A0A1H0QM47_9MICO</name>
<dbReference type="PANTHER" id="PTHR33406:SF11">
    <property type="entry name" value="MEMBRANE PROTEIN SCO6666-RELATED"/>
    <property type="match status" value="1"/>
</dbReference>
<keyword evidence="5 8" id="KW-1133">Transmembrane helix</keyword>
<dbReference type="PANTHER" id="PTHR33406">
    <property type="entry name" value="MEMBRANE PROTEIN MJ1562-RELATED"/>
    <property type="match status" value="1"/>
</dbReference>
<dbReference type="AlphaFoldDB" id="A0A1H0QM47"/>
<feature type="transmembrane region" description="Helical" evidence="8">
    <location>
        <begin position="522"/>
        <end position="542"/>
    </location>
</feature>
<dbReference type="InterPro" id="IPR004869">
    <property type="entry name" value="MMPL_dom"/>
</dbReference>
<keyword evidence="4 8" id="KW-0812">Transmembrane</keyword>
<feature type="transmembrane region" description="Helical" evidence="8">
    <location>
        <begin position="667"/>
        <end position="691"/>
    </location>
</feature>
<feature type="transmembrane region" description="Helical" evidence="8">
    <location>
        <begin position="179"/>
        <end position="199"/>
    </location>
</feature>
<evidence type="ECO:0000256" key="4">
    <source>
        <dbReference type="ARBA" id="ARBA00022692"/>
    </source>
</evidence>
<feature type="domain" description="SSD" evidence="9">
    <location>
        <begin position="181"/>
        <end position="328"/>
    </location>
</feature>
<evidence type="ECO:0000256" key="1">
    <source>
        <dbReference type="ARBA" id="ARBA00004651"/>
    </source>
</evidence>
<dbReference type="InterPro" id="IPR000731">
    <property type="entry name" value="SSD"/>
</dbReference>
<evidence type="ECO:0000256" key="2">
    <source>
        <dbReference type="ARBA" id="ARBA00010157"/>
    </source>
</evidence>
<feature type="transmembrane region" description="Helical" evidence="8">
    <location>
        <begin position="367"/>
        <end position="385"/>
    </location>
</feature>
<evidence type="ECO:0000259" key="9">
    <source>
        <dbReference type="PROSITE" id="PS50156"/>
    </source>
</evidence>
<evidence type="ECO:0000256" key="5">
    <source>
        <dbReference type="ARBA" id="ARBA00022989"/>
    </source>
</evidence>
<proteinExistence type="inferred from homology"/>
<feature type="transmembrane region" description="Helical" evidence="8">
    <location>
        <begin position="587"/>
        <end position="606"/>
    </location>
</feature>
<evidence type="ECO:0000313" key="10">
    <source>
        <dbReference type="EMBL" id="SDP18280.1"/>
    </source>
</evidence>
<dbReference type="OrthoDB" id="7051771at2"/>
<evidence type="ECO:0000256" key="8">
    <source>
        <dbReference type="SAM" id="Phobius"/>
    </source>
</evidence>
<comment type="similarity">
    <text evidence="2">Belongs to the resistance-nodulation-cell division (RND) (TC 2.A.6) family. MmpL subfamily.</text>
</comment>
<keyword evidence="3" id="KW-1003">Cell membrane</keyword>
<protein>
    <submittedName>
        <fullName evidence="10">Putative drug exporter of the RND superfamily</fullName>
    </submittedName>
</protein>
<feature type="transmembrane region" description="Helical" evidence="8">
    <location>
        <begin position="554"/>
        <end position="575"/>
    </location>
</feature>
<dbReference type="Pfam" id="PF03176">
    <property type="entry name" value="MMPL"/>
    <property type="match status" value="2"/>
</dbReference>
<dbReference type="Proteomes" id="UP000199077">
    <property type="component" value="Chromosome I"/>
</dbReference>
<feature type="domain" description="SSD" evidence="9">
    <location>
        <begin position="525"/>
        <end position="690"/>
    </location>
</feature>
<sequence length="754" mass="77385">MATFLYRLGWAAFARRRSVLAGWVLLLVVVGGLAGALGKNADAQLSIPGVESVHALELLQNRFPQGAAGGATARVIFAAPDGQSVTDPVRMTAIKQTLAAAAEADQVAAVSDPFATRAVSPDGSTAYATVSYRVQVDKISADSQAQLLATGATARTAGVDVEFGGEATQAQPEQSAAEGIGVLVALMVLALTFGSLLAAGMPLLTALIGVGVGSAGTLALSAVIDLTSTAPILGLMVGLAVGIDYALFISIRHKQHLLEGMPAREAAAMAVGTAGSAVVFAGATVMIALAGLAVVGIPFLTTMGLVAAGMVGVAVLVALTLVPAFLGFAGTQFSRWPVPGLRRRQAKLSTTQSAGSRWATIVTKRPAIFLTAGVVVTGVLALPALDLTLGLPDDGNLSATTTQRKAYDLLAEGFGHGFNGPLTVVVDATTSPDPQSAFDQAGKAIAALDDVAAVAPAVQNPAGDTAIISVIPASGPSESATKDLVGSIRDLQPALTQSTDADVFVTGNTALGIDISDKLTSALPTFLVVVVGLSLLLLMLAFRSIFVPIKATAGFLLSIAATFGALVAVFQWGWMADLIGIQQTGPIISFLPILLVGLVFGLAMDYEVFLVSRMREDYVHGASPKESVVGGFQHGARVVTAAALIMASVFAGFMLSDESTIKSIGFALAFGVLIDAFVVRMTIVPAVMALLGHHAWYLPAWLDRLMPNVDIEGAGLERDHPRTTQGATPPAGADHDRPSPATPEESQPVRQPAI</sequence>
<dbReference type="SUPFAM" id="SSF82866">
    <property type="entry name" value="Multidrug efflux transporter AcrB transmembrane domain"/>
    <property type="match status" value="2"/>
</dbReference>
<dbReference type="EMBL" id="LT629711">
    <property type="protein sequence ID" value="SDP18280.1"/>
    <property type="molecule type" value="Genomic_DNA"/>
</dbReference>
<keyword evidence="11" id="KW-1185">Reference proteome</keyword>
<dbReference type="PROSITE" id="PS50156">
    <property type="entry name" value="SSD"/>
    <property type="match status" value="2"/>
</dbReference>
<dbReference type="InterPro" id="IPR050545">
    <property type="entry name" value="Mycobact_MmpL"/>
</dbReference>
<dbReference type="GO" id="GO:0005886">
    <property type="term" value="C:plasma membrane"/>
    <property type="evidence" value="ECO:0007669"/>
    <property type="project" value="UniProtKB-SubCell"/>
</dbReference>
<feature type="compositionally biased region" description="Polar residues" evidence="7">
    <location>
        <begin position="744"/>
        <end position="754"/>
    </location>
</feature>
<feature type="transmembrane region" description="Helical" evidence="8">
    <location>
        <begin position="635"/>
        <end position="655"/>
    </location>
</feature>
<feature type="transmembrane region" description="Helical" evidence="8">
    <location>
        <begin position="303"/>
        <end position="326"/>
    </location>
</feature>
<organism evidence="10 11">
    <name type="scientific">Pedococcus dokdonensis</name>
    <dbReference type="NCBI Taxonomy" id="443156"/>
    <lineage>
        <taxon>Bacteria</taxon>
        <taxon>Bacillati</taxon>
        <taxon>Actinomycetota</taxon>
        <taxon>Actinomycetes</taxon>
        <taxon>Micrococcales</taxon>
        <taxon>Intrasporangiaceae</taxon>
        <taxon>Pedococcus</taxon>
    </lineage>
</organism>
<gene>
    <name evidence="10" type="ORF">SAMN04489867_1656</name>
</gene>
<dbReference type="STRING" id="443156.SAMN04489867_1656"/>
<feature type="region of interest" description="Disordered" evidence="7">
    <location>
        <begin position="715"/>
        <end position="754"/>
    </location>
</feature>
<evidence type="ECO:0000256" key="3">
    <source>
        <dbReference type="ARBA" id="ARBA00022475"/>
    </source>
</evidence>
<evidence type="ECO:0000313" key="11">
    <source>
        <dbReference type="Proteomes" id="UP000199077"/>
    </source>
</evidence>
<reference evidence="11" key="1">
    <citation type="submission" date="2016-10" db="EMBL/GenBank/DDBJ databases">
        <authorList>
            <person name="Varghese N."/>
            <person name="Submissions S."/>
        </authorList>
    </citation>
    <scope>NUCLEOTIDE SEQUENCE [LARGE SCALE GENOMIC DNA]</scope>
    <source>
        <strain evidence="11">DSM 22329</strain>
    </source>
</reference>
<feature type="transmembrane region" description="Helical" evidence="8">
    <location>
        <begin position="270"/>
        <end position="297"/>
    </location>
</feature>
<feature type="transmembrane region" description="Helical" evidence="8">
    <location>
        <begin position="206"/>
        <end position="224"/>
    </location>
</feature>
<evidence type="ECO:0000256" key="6">
    <source>
        <dbReference type="ARBA" id="ARBA00023136"/>
    </source>
</evidence>
<keyword evidence="6 8" id="KW-0472">Membrane</keyword>
<feature type="transmembrane region" description="Helical" evidence="8">
    <location>
        <begin position="230"/>
        <end position="249"/>
    </location>
</feature>
<evidence type="ECO:0000256" key="7">
    <source>
        <dbReference type="SAM" id="MobiDB-lite"/>
    </source>
</evidence>
<dbReference type="Gene3D" id="1.20.1640.10">
    <property type="entry name" value="Multidrug efflux transporter AcrB transmembrane domain"/>
    <property type="match status" value="2"/>
</dbReference>
<accession>A0A1H0QM47</accession>